<protein>
    <submittedName>
        <fullName evidence="2">Uncharacterized protein</fullName>
    </submittedName>
</protein>
<feature type="chain" id="PRO_5024821002" evidence="1">
    <location>
        <begin position="17"/>
        <end position="37"/>
    </location>
</feature>
<sequence length="37" mass="4218">MFCVFVGLVLKHFIFQLCFDLAFNTALNSGESMKSQM</sequence>
<evidence type="ECO:0000313" key="3">
    <source>
        <dbReference type="Proteomes" id="UP000410492"/>
    </source>
</evidence>
<name>A0A653CGA7_CALMS</name>
<keyword evidence="1" id="KW-0732">Signal</keyword>
<accession>A0A653CGA7</accession>
<reference evidence="2 3" key="1">
    <citation type="submission" date="2019-01" db="EMBL/GenBank/DDBJ databases">
        <authorList>
            <person name="Sayadi A."/>
        </authorList>
    </citation>
    <scope>NUCLEOTIDE SEQUENCE [LARGE SCALE GENOMIC DNA]</scope>
</reference>
<organism evidence="2 3">
    <name type="scientific">Callosobruchus maculatus</name>
    <name type="common">Southern cowpea weevil</name>
    <name type="synonym">Pulse bruchid</name>
    <dbReference type="NCBI Taxonomy" id="64391"/>
    <lineage>
        <taxon>Eukaryota</taxon>
        <taxon>Metazoa</taxon>
        <taxon>Ecdysozoa</taxon>
        <taxon>Arthropoda</taxon>
        <taxon>Hexapoda</taxon>
        <taxon>Insecta</taxon>
        <taxon>Pterygota</taxon>
        <taxon>Neoptera</taxon>
        <taxon>Endopterygota</taxon>
        <taxon>Coleoptera</taxon>
        <taxon>Polyphaga</taxon>
        <taxon>Cucujiformia</taxon>
        <taxon>Chrysomeloidea</taxon>
        <taxon>Chrysomelidae</taxon>
        <taxon>Bruchinae</taxon>
        <taxon>Bruchini</taxon>
        <taxon>Callosobruchus</taxon>
    </lineage>
</organism>
<gene>
    <name evidence="2" type="ORF">CALMAC_LOCUS8493</name>
</gene>
<dbReference type="AlphaFoldDB" id="A0A653CGA7"/>
<dbReference type="EMBL" id="CAACVG010007637">
    <property type="protein sequence ID" value="VEN46384.1"/>
    <property type="molecule type" value="Genomic_DNA"/>
</dbReference>
<proteinExistence type="predicted"/>
<dbReference type="Proteomes" id="UP000410492">
    <property type="component" value="Unassembled WGS sequence"/>
</dbReference>
<keyword evidence="3" id="KW-1185">Reference proteome</keyword>
<feature type="signal peptide" evidence="1">
    <location>
        <begin position="1"/>
        <end position="16"/>
    </location>
</feature>
<evidence type="ECO:0000313" key="2">
    <source>
        <dbReference type="EMBL" id="VEN46384.1"/>
    </source>
</evidence>
<evidence type="ECO:0000256" key="1">
    <source>
        <dbReference type="SAM" id="SignalP"/>
    </source>
</evidence>